<reference evidence="1 2" key="1">
    <citation type="journal article" date="2016" name="Mol. Biol. Evol.">
        <title>Genome-Wide Survey of Gut Fungi (Harpellales) Reveals the First Horizontally Transferred Ubiquitin Gene from a Mosquito Host.</title>
        <authorList>
            <person name="Wang Y."/>
            <person name="White M.M."/>
            <person name="Kvist S."/>
            <person name="Moncalvo J.M."/>
        </authorList>
    </citation>
    <scope>NUCLEOTIDE SEQUENCE [LARGE SCALE GENOMIC DNA]</scope>
    <source>
        <strain evidence="1 2">ALG-7-W6</strain>
    </source>
</reference>
<sequence length="38" mass="4193">MPSPSRDFRTGIPPSFRISILRPLLPVHTTLSVCTAPM</sequence>
<organism evidence="1 2">
    <name type="scientific">Smittium mucronatum</name>
    <dbReference type="NCBI Taxonomy" id="133383"/>
    <lineage>
        <taxon>Eukaryota</taxon>
        <taxon>Fungi</taxon>
        <taxon>Fungi incertae sedis</taxon>
        <taxon>Zoopagomycota</taxon>
        <taxon>Kickxellomycotina</taxon>
        <taxon>Harpellomycetes</taxon>
        <taxon>Harpellales</taxon>
        <taxon>Legeriomycetaceae</taxon>
        <taxon>Smittium</taxon>
    </lineage>
</organism>
<dbReference type="EMBL" id="LSSL01007002">
    <property type="protein sequence ID" value="OLY78201.1"/>
    <property type="molecule type" value="Genomic_DNA"/>
</dbReference>
<name>A0A1R0GMS9_9FUNG</name>
<accession>A0A1R0GMS9</accession>
<keyword evidence="2" id="KW-1185">Reference proteome</keyword>
<comment type="caution">
    <text evidence="1">The sequence shown here is derived from an EMBL/GenBank/DDBJ whole genome shotgun (WGS) entry which is preliminary data.</text>
</comment>
<evidence type="ECO:0000313" key="1">
    <source>
        <dbReference type="EMBL" id="OLY78201.1"/>
    </source>
</evidence>
<gene>
    <name evidence="1" type="ORF">AYI68_g7754</name>
</gene>
<evidence type="ECO:0000313" key="2">
    <source>
        <dbReference type="Proteomes" id="UP000187455"/>
    </source>
</evidence>
<dbReference type="Proteomes" id="UP000187455">
    <property type="component" value="Unassembled WGS sequence"/>
</dbReference>
<feature type="non-terminal residue" evidence="1">
    <location>
        <position position="38"/>
    </location>
</feature>
<dbReference type="AlphaFoldDB" id="A0A1R0GMS9"/>
<protein>
    <submittedName>
        <fullName evidence="1">Uncharacterized protein</fullName>
    </submittedName>
</protein>
<proteinExistence type="predicted"/>